<dbReference type="GO" id="GO:0005886">
    <property type="term" value="C:plasma membrane"/>
    <property type="evidence" value="ECO:0007669"/>
    <property type="project" value="TreeGrafter"/>
</dbReference>
<dbReference type="Proteomes" id="UP000475862">
    <property type="component" value="Unassembled WGS sequence"/>
</dbReference>
<evidence type="ECO:0000313" key="9">
    <source>
        <dbReference type="Proteomes" id="UP000475862"/>
    </source>
</evidence>
<gene>
    <name evidence="8" type="ORF">AGLY_001998</name>
</gene>
<protein>
    <recommendedName>
        <fullName evidence="7">Myosin motor domain-containing protein</fullName>
    </recommendedName>
</protein>
<reference evidence="8 9" key="1">
    <citation type="submission" date="2019-08" db="EMBL/GenBank/DDBJ databases">
        <title>The genome of the soybean aphid Biotype 1, its phylome, world population structure and adaptation to the North American continent.</title>
        <authorList>
            <person name="Giordano R."/>
            <person name="Donthu R.K."/>
            <person name="Hernandez A.G."/>
            <person name="Wright C.L."/>
            <person name="Zimin A.V."/>
        </authorList>
    </citation>
    <scope>NUCLEOTIDE SEQUENCE [LARGE SCALE GENOMIC DNA]</scope>
    <source>
        <tissue evidence="8">Whole aphids</tissue>
    </source>
</reference>
<keyword evidence="5 6" id="KW-0009">Actin-binding</keyword>
<dbReference type="Pfam" id="PF00063">
    <property type="entry name" value="Myosin_head"/>
    <property type="match status" value="1"/>
</dbReference>
<dbReference type="PANTHER" id="PTHR13140:SF713">
    <property type="entry name" value="UNCONVENTIONAL MYOSIN ID"/>
    <property type="match status" value="1"/>
</dbReference>
<comment type="similarity">
    <text evidence="6">Belongs to the TRAFAC class myosin-kinesin ATPase superfamily. Myosin family.</text>
</comment>
<dbReference type="GO" id="GO:0005524">
    <property type="term" value="F:ATP binding"/>
    <property type="evidence" value="ECO:0007669"/>
    <property type="project" value="UniProtKB-KW"/>
</dbReference>
<dbReference type="GO" id="GO:0006897">
    <property type="term" value="P:endocytosis"/>
    <property type="evidence" value="ECO:0007669"/>
    <property type="project" value="TreeGrafter"/>
</dbReference>
<dbReference type="AlphaFoldDB" id="A0A6G0U3S1"/>
<proteinExistence type="inferred from homology"/>
<dbReference type="GO" id="GO:0005737">
    <property type="term" value="C:cytoplasm"/>
    <property type="evidence" value="ECO:0007669"/>
    <property type="project" value="TreeGrafter"/>
</dbReference>
<dbReference type="Gene3D" id="1.20.58.530">
    <property type="match status" value="1"/>
</dbReference>
<dbReference type="Gene3D" id="3.40.850.10">
    <property type="entry name" value="Kinesin motor domain"/>
    <property type="match status" value="1"/>
</dbReference>
<dbReference type="InterPro" id="IPR001609">
    <property type="entry name" value="Myosin_head_motor_dom-like"/>
</dbReference>
<dbReference type="InterPro" id="IPR027417">
    <property type="entry name" value="P-loop_NTPase"/>
</dbReference>
<dbReference type="OrthoDB" id="10055605at2759"/>
<dbReference type="InterPro" id="IPR036961">
    <property type="entry name" value="Kinesin_motor_dom_sf"/>
</dbReference>
<evidence type="ECO:0000256" key="4">
    <source>
        <dbReference type="ARBA" id="ARBA00023175"/>
    </source>
</evidence>
<sequence>MDINFDFIGDPIGGRALENTTHKEASNFGLNPDPQHYFYTRQCKSTITPADKSDFQATVSACLTLGFSSTDLINCCCYFTIRKCNIFNHAMMMIVHVEVDVKDLLTALSKRIIAANGEAEVGRDALAKIVSRVNEALIPYIENDKYKGGTVIGVLDIYGFEIFEQNSFEQFYINY</sequence>
<dbReference type="PANTHER" id="PTHR13140">
    <property type="entry name" value="MYOSIN"/>
    <property type="match status" value="1"/>
</dbReference>
<evidence type="ECO:0000256" key="5">
    <source>
        <dbReference type="ARBA" id="ARBA00023203"/>
    </source>
</evidence>
<dbReference type="GO" id="GO:0007015">
    <property type="term" value="P:actin filament organization"/>
    <property type="evidence" value="ECO:0007669"/>
    <property type="project" value="TreeGrafter"/>
</dbReference>
<dbReference type="GO" id="GO:0030048">
    <property type="term" value="P:actin filament-based movement"/>
    <property type="evidence" value="ECO:0007669"/>
    <property type="project" value="TreeGrafter"/>
</dbReference>
<dbReference type="GO" id="GO:0005902">
    <property type="term" value="C:microvillus"/>
    <property type="evidence" value="ECO:0007669"/>
    <property type="project" value="TreeGrafter"/>
</dbReference>
<name>A0A6G0U3S1_APHGL</name>
<dbReference type="GO" id="GO:0000146">
    <property type="term" value="F:microfilament motor activity"/>
    <property type="evidence" value="ECO:0007669"/>
    <property type="project" value="TreeGrafter"/>
</dbReference>
<dbReference type="Gene3D" id="1.20.120.720">
    <property type="entry name" value="Myosin VI head, motor domain, U50 subdomain"/>
    <property type="match status" value="1"/>
</dbReference>
<keyword evidence="3 6" id="KW-0518">Myosin</keyword>
<keyword evidence="9" id="KW-1185">Reference proteome</keyword>
<dbReference type="SUPFAM" id="SSF52540">
    <property type="entry name" value="P-loop containing nucleoside triphosphate hydrolases"/>
    <property type="match status" value="1"/>
</dbReference>
<dbReference type="PROSITE" id="PS51456">
    <property type="entry name" value="MYOSIN_MOTOR"/>
    <property type="match status" value="1"/>
</dbReference>
<dbReference type="GO" id="GO:0051015">
    <property type="term" value="F:actin filament binding"/>
    <property type="evidence" value="ECO:0007669"/>
    <property type="project" value="TreeGrafter"/>
</dbReference>
<keyword evidence="2" id="KW-0067">ATP-binding</keyword>
<organism evidence="8 9">
    <name type="scientific">Aphis glycines</name>
    <name type="common">Soybean aphid</name>
    <dbReference type="NCBI Taxonomy" id="307491"/>
    <lineage>
        <taxon>Eukaryota</taxon>
        <taxon>Metazoa</taxon>
        <taxon>Ecdysozoa</taxon>
        <taxon>Arthropoda</taxon>
        <taxon>Hexapoda</taxon>
        <taxon>Insecta</taxon>
        <taxon>Pterygota</taxon>
        <taxon>Neoptera</taxon>
        <taxon>Paraneoptera</taxon>
        <taxon>Hemiptera</taxon>
        <taxon>Sternorrhyncha</taxon>
        <taxon>Aphidomorpha</taxon>
        <taxon>Aphidoidea</taxon>
        <taxon>Aphididae</taxon>
        <taxon>Aphidini</taxon>
        <taxon>Aphis</taxon>
        <taxon>Aphis</taxon>
    </lineage>
</organism>
<evidence type="ECO:0000256" key="6">
    <source>
        <dbReference type="PROSITE-ProRule" id="PRU00782"/>
    </source>
</evidence>
<comment type="caution">
    <text evidence="6">Lacks conserved residue(s) required for the propagation of feature annotation.</text>
</comment>
<keyword evidence="1" id="KW-0547">Nucleotide-binding</keyword>
<dbReference type="Gene3D" id="1.10.10.820">
    <property type="match status" value="1"/>
</dbReference>
<evidence type="ECO:0000259" key="7">
    <source>
        <dbReference type="PROSITE" id="PS51456"/>
    </source>
</evidence>
<feature type="domain" description="Myosin motor" evidence="7">
    <location>
        <begin position="1"/>
        <end position="175"/>
    </location>
</feature>
<keyword evidence="4" id="KW-0505">Motor protein</keyword>
<evidence type="ECO:0000256" key="2">
    <source>
        <dbReference type="ARBA" id="ARBA00022840"/>
    </source>
</evidence>
<dbReference type="GO" id="GO:0016459">
    <property type="term" value="C:myosin complex"/>
    <property type="evidence" value="ECO:0007669"/>
    <property type="project" value="UniProtKB-KW"/>
</dbReference>
<comment type="caution">
    <text evidence="8">The sequence shown here is derived from an EMBL/GenBank/DDBJ whole genome shotgun (WGS) entry which is preliminary data.</text>
</comment>
<evidence type="ECO:0000313" key="8">
    <source>
        <dbReference type="EMBL" id="KAE9543768.1"/>
    </source>
</evidence>
<evidence type="ECO:0000256" key="3">
    <source>
        <dbReference type="ARBA" id="ARBA00023123"/>
    </source>
</evidence>
<accession>A0A6G0U3S1</accession>
<dbReference type="EMBL" id="VYZN01000006">
    <property type="protein sequence ID" value="KAE9543768.1"/>
    <property type="molecule type" value="Genomic_DNA"/>
</dbReference>
<evidence type="ECO:0000256" key="1">
    <source>
        <dbReference type="ARBA" id="ARBA00022741"/>
    </source>
</evidence>